<dbReference type="PANTHER" id="PTHR21503:SF8">
    <property type="entry name" value="F-BOX ASSOCIATED DOMAIN-CONTAINING PROTEIN-RELATED"/>
    <property type="match status" value="1"/>
</dbReference>
<dbReference type="OMA" id="HENAFRF"/>
<protein>
    <recommendedName>
        <fullName evidence="4">F-box domain-containing protein</fullName>
    </recommendedName>
</protein>
<reference evidence="3" key="1">
    <citation type="submission" date="2011-07" db="EMBL/GenBank/DDBJ databases">
        <authorList>
            <consortium name="Caenorhabditis brenneri Sequencing and Analysis Consortium"/>
            <person name="Wilson R.K."/>
        </authorList>
    </citation>
    <scope>NUCLEOTIDE SEQUENCE [LARGE SCALE GENOMIC DNA]</scope>
    <source>
        <strain evidence="3">PB2801</strain>
    </source>
</reference>
<dbReference type="InParanoid" id="G0PK97"/>
<dbReference type="Proteomes" id="UP000008068">
    <property type="component" value="Unassembled WGS sequence"/>
</dbReference>
<name>G0PK97_CAEBE</name>
<accession>G0PK97</accession>
<proteinExistence type="predicted"/>
<gene>
    <name evidence="2" type="ORF">CAEBREN_01144</name>
</gene>
<dbReference type="AlphaFoldDB" id="G0PK97"/>
<evidence type="ECO:0008006" key="4">
    <source>
        <dbReference type="Google" id="ProtNLM"/>
    </source>
</evidence>
<dbReference type="HOGENOM" id="CLU_044397_1_0_1"/>
<feature type="coiled-coil region" evidence="1">
    <location>
        <begin position="361"/>
        <end position="388"/>
    </location>
</feature>
<sequence length="414" mass="48558">MEVEKFNSLSLEEWPTLTQPVVKKCEFDLTIPFHRLPLLVQVQVVQTMGLKDWINLAMTSKRNERVLKLARIKTESPCVEICLNACIKFSSLKLNLCYDNMHWKTKKWEMMNKEDMKSWLNGLNSSMIENAAILYQKMQNVFVFPNNLTIDFCTDFPRKATIRELLSNPGMKNWKDLTIYGKTISSEDLRMIMDTATLHRTFNSAVEKMPLGFKHENAFRFFHQIYHDARWVKMEDLYGLRNLVYVSLYRNLFTHEQLKSFVNYWVNSEVDMFSVIQIETDPLNFENLIDGFHGLQGSGPNSELFFTLSKSSSKMREQTMLRISYDVMEKCLLLEAWYVDEKYTPSENDEENKKFENVGLILTLLRKKKKLEDLREEASEEAKLKVNKKINKLIAALSELNVIFINGKATHELF</sequence>
<evidence type="ECO:0000256" key="1">
    <source>
        <dbReference type="SAM" id="Coils"/>
    </source>
</evidence>
<dbReference type="PANTHER" id="PTHR21503">
    <property type="entry name" value="F-BOX-CONTAINING HYPOTHETICAL PROTEIN C.ELEGANS"/>
    <property type="match status" value="1"/>
</dbReference>
<keyword evidence="3" id="KW-1185">Reference proteome</keyword>
<evidence type="ECO:0000313" key="3">
    <source>
        <dbReference type="Proteomes" id="UP000008068"/>
    </source>
</evidence>
<keyword evidence="1" id="KW-0175">Coiled coil</keyword>
<dbReference type="EMBL" id="GL380828">
    <property type="protein sequence ID" value="EGT31885.1"/>
    <property type="molecule type" value="Genomic_DNA"/>
</dbReference>
<evidence type="ECO:0000313" key="2">
    <source>
        <dbReference type="EMBL" id="EGT31885.1"/>
    </source>
</evidence>
<organism evidence="3">
    <name type="scientific">Caenorhabditis brenneri</name>
    <name type="common">Nematode worm</name>
    <dbReference type="NCBI Taxonomy" id="135651"/>
    <lineage>
        <taxon>Eukaryota</taxon>
        <taxon>Metazoa</taxon>
        <taxon>Ecdysozoa</taxon>
        <taxon>Nematoda</taxon>
        <taxon>Chromadorea</taxon>
        <taxon>Rhabditida</taxon>
        <taxon>Rhabditina</taxon>
        <taxon>Rhabditomorpha</taxon>
        <taxon>Rhabditoidea</taxon>
        <taxon>Rhabditidae</taxon>
        <taxon>Peloderinae</taxon>
        <taxon>Caenorhabditis</taxon>
    </lineage>
</organism>